<evidence type="ECO:0000259" key="1">
    <source>
        <dbReference type="Pfam" id="PF01636"/>
    </source>
</evidence>
<organism evidence="2">
    <name type="scientific">uncultured Nocardioidaceae bacterium</name>
    <dbReference type="NCBI Taxonomy" id="253824"/>
    <lineage>
        <taxon>Bacteria</taxon>
        <taxon>Bacillati</taxon>
        <taxon>Actinomycetota</taxon>
        <taxon>Actinomycetes</taxon>
        <taxon>Propionibacteriales</taxon>
        <taxon>Nocardioidaceae</taxon>
        <taxon>environmental samples</taxon>
    </lineage>
</organism>
<feature type="domain" description="Aminoglycoside phosphotransferase" evidence="1">
    <location>
        <begin position="35"/>
        <end position="269"/>
    </location>
</feature>
<protein>
    <recommendedName>
        <fullName evidence="1">Aminoglycoside phosphotransferase domain-containing protein</fullName>
    </recommendedName>
</protein>
<dbReference type="InterPro" id="IPR051678">
    <property type="entry name" value="AGP_Transferase"/>
</dbReference>
<proteinExistence type="predicted"/>
<dbReference type="Gene3D" id="3.90.1200.10">
    <property type="match status" value="1"/>
</dbReference>
<dbReference type="EMBL" id="CADCUK010000108">
    <property type="protein sequence ID" value="CAA9374013.1"/>
    <property type="molecule type" value="Genomic_DNA"/>
</dbReference>
<dbReference type="Pfam" id="PF01636">
    <property type="entry name" value="APH"/>
    <property type="match status" value="1"/>
</dbReference>
<accession>A0A6J4N0I5</accession>
<dbReference type="PANTHER" id="PTHR21310">
    <property type="entry name" value="AMINOGLYCOSIDE PHOSPHOTRANSFERASE-RELATED-RELATED"/>
    <property type="match status" value="1"/>
</dbReference>
<dbReference type="InterPro" id="IPR002575">
    <property type="entry name" value="Aminoglycoside_PTrfase"/>
</dbReference>
<dbReference type="AlphaFoldDB" id="A0A6J4N0I5"/>
<dbReference type="Gene3D" id="3.30.200.20">
    <property type="entry name" value="Phosphorylase Kinase, domain 1"/>
    <property type="match status" value="1"/>
</dbReference>
<name>A0A6J4N0I5_9ACTN</name>
<reference evidence="2" key="1">
    <citation type="submission" date="2020-02" db="EMBL/GenBank/DDBJ databases">
        <authorList>
            <person name="Meier V. D."/>
        </authorList>
    </citation>
    <scope>NUCLEOTIDE SEQUENCE</scope>
    <source>
        <strain evidence="2">AVDCRST_MAG47</strain>
    </source>
</reference>
<dbReference type="PANTHER" id="PTHR21310:SF42">
    <property type="entry name" value="BIFUNCTIONAL AAC_APH"/>
    <property type="match status" value="1"/>
</dbReference>
<evidence type="ECO:0000313" key="2">
    <source>
        <dbReference type="EMBL" id="CAA9374013.1"/>
    </source>
</evidence>
<dbReference type="SUPFAM" id="SSF56112">
    <property type="entry name" value="Protein kinase-like (PK-like)"/>
    <property type="match status" value="1"/>
</dbReference>
<sequence length="307" mass="33338">MTPLHADELRIDEDLVAQLVADQLPQLAGDVRRLPSTGSSNALFLLGEELLVRVPRQPGGSETILKEARWLPHLGRSLPVAVPEVVASGHPSGSYPEHWSVVRRLDGEHPVAGAASLSQERLARDVAAVVRSLRDLEVPAEATHDPALRWYRAESLVGIDADIKSFAEQCRSLTGLRLDVDAVLATWDGAVAAARGASLSVHWLHGDLLAENLLVQDGRLTAVLDFGGLSVGDPTVDLAVAWELFDEGARDAFRSTLDVDDRTWLVARGWALAIAVMTFPYYWTTMPARCAARLAMVQRVLRDAGRG</sequence>
<dbReference type="InterPro" id="IPR011009">
    <property type="entry name" value="Kinase-like_dom_sf"/>
</dbReference>
<dbReference type="CDD" id="cd05155">
    <property type="entry name" value="APH_ChoK_like_1"/>
    <property type="match status" value="1"/>
</dbReference>
<gene>
    <name evidence="2" type="ORF">AVDCRST_MAG47-1596</name>
</gene>